<keyword evidence="3" id="KW-0809">Transit peptide</keyword>
<dbReference type="Proteomes" id="UP001275084">
    <property type="component" value="Unassembled WGS sequence"/>
</dbReference>
<dbReference type="InterPro" id="IPR029063">
    <property type="entry name" value="SAM-dependent_MTases_sf"/>
</dbReference>
<reference evidence="10" key="1">
    <citation type="journal article" date="2023" name="Mol. Phylogenet. Evol.">
        <title>Genome-scale phylogeny and comparative genomics of the fungal order Sordariales.</title>
        <authorList>
            <person name="Hensen N."/>
            <person name="Bonometti L."/>
            <person name="Westerberg I."/>
            <person name="Brannstrom I.O."/>
            <person name="Guillou S."/>
            <person name="Cros-Aarteil S."/>
            <person name="Calhoun S."/>
            <person name="Haridas S."/>
            <person name="Kuo A."/>
            <person name="Mondo S."/>
            <person name="Pangilinan J."/>
            <person name="Riley R."/>
            <person name="LaButti K."/>
            <person name="Andreopoulos B."/>
            <person name="Lipzen A."/>
            <person name="Chen C."/>
            <person name="Yan M."/>
            <person name="Daum C."/>
            <person name="Ng V."/>
            <person name="Clum A."/>
            <person name="Steindorff A."/>
            <person name="Ohm R.A."/>
            <person name="Martin F."/>
            <person name="Silar P."/>
            <person name="Natvig D.O."/>
            <person name="Lalanne C."/>
            <person name="Gautier V."/>
            <person name="Ament-Velasquez S.L."/>
            <person name="Kruys A."/>
            <person name="Hutchinson M.I."/>
            <person name="Powell A.J."/>
            <person name="Barry K."/>
            <person name="Miller A.N."/>
            <person name="Grigoriev I.V."/>
            <person name="Debuchy R."/>
            <person name="Gladieux P."/>
            <person name="Hiltunen Thoren M."/>
            <person name="Johannesson H."/>
        </authorList>
    </citation>
    <scope>NUCLEOTIDE SEQUENCE</scope>
    <source>
        <strain evidence="10">CBS 955.72</strain>
    </source>
</reference>
<evidence type="ECO:0000313" key="11">
    <source>
        <dbReference type="Proteomes" id="UP001275084"/>
    </source>
</evidence>
<feature type="region of interest" description="Disordered" evidence="8">
    <location>
        <begin position="388"/>
        <end position="409"/>
    </location>
</feature>
<dbReference type="GO" id="GO:0008168">
    <property type="term" value="F:methyltransferase activity"/>
    <property type="evidence" value="ECO:0007669"/>
    <property type="project" value="InterPro"/>
</dbReference>
<dbReference type="PRINTS" id="PR00421">
    <property type="entry name" value="THIOREDOXIN"/>
</dbReference>
<dbReference type="Gene3D" id="3.40.30.10">
    <property type="entry name" value="Glutaredoxin"/>
    <property type="match status" value="1"/>
</dbReference>
<dbReference type="InterPro" id="IPR052571">
    <property type="entry name" value="Mt_RNA_Methyltransferase"/>
</dbReference>
<dbReference type="Gene3D" id="3.40.50.150">
    <property type="entry name" value="Vaccinia Virus protein VP39"/>
    <property type="match status" value="1"/>
</dbReference>
<keyword evidence="10" id="KW-0687">Ribonucleoprotein</keyword>
<dbReference type="InterPro" id="IPR013766">
    <property type="entry name" value="Thioredoxin_domain"/>
</dbReference>
<dbReference type="GO" id="GO:0006412">
    <property type="term" value="P:translation"/>
    <property type="evidence" value="ECO:0007669"/>
    <property type="project" value="InterPro"/>
</dbReference>
<evidence type="ECO:0000313" key="10">
    <source>
        <dbReference type="EMBL" id="KAK3363258.1"/>
    </source>
</evidence>
<comment type="subcellular location">
    <subcellularLocation>
        <location evidence="1">Mitochondrion</location>
    </subcellularLocation>
</comment>
<reference evidence="10" key="2">
    <citation type="submission" date="2023-06" db="EMBL/GenBank/DDBJ databases">
        <authorList>
            <consortium name="Lawrence Berkeley National Laboratory"/>
            <person name="Haridas S."/>
            <person name="Hensen N."/>
            <person name="Bonometti L."/>
            <person name="Westerberg I."/>
            <person name="Brannstrom I.O."/>
            <person name="Guillou S."/>
            <person name="Cros-Aarteil S."/>
            <person name="Calhoun S."/>
            <person name="Kuo A."/>
            <person name="Mondo S."/>
            <person name="Pangilinan J."/>
            <person name="Riley R."/>
            <person name="Labutti K."/>
            <person name="Andreopoulos B."/>
            <person name="Lipzen A."/>
            <person name="Chen C."/>
            <person name="Yanf M."/>
            <person name="Daum C."/>
            <person name="Ng V."/>
            <person name="Clum A."/>
            <person name="Steindorff A."/>
            <person name="Ohm R."/>
            <person name="Martin F."/>
            <person name="Silar P."/>
            <person name="Natvig D."/>
            <person name="Lalanne C."/>
            <person name="Gautier V."/>
            <person name="Ament-Velasquez S.L."/>
            <person name="Kruys A."/>
            <person name="Hutchinson M.I."/>
            <person name="Powell A.J."/>
            <person name="Barry K."/>
            <person name="Miller A.N."/>
            <person name="Grigoriev I.V."/>
            <person name="Debuchy R."/>
            <person name="Gladieux P."/>
            <person name="Thoren M.H."/>
            <person name="Johannesson H."/>
        </authorList>
    </citation>
    <scope>NUCLEOTIDE SEQUENCE</scope>
    <source>
        <strain evidence="10">CBS 955.72</strain>
    </source>
</reference>
<evidence type="ECO:0000256" key="7">
    <source>
        <dbReference type="ARBA" id="ARBA00045681"/>
    </source>
</evidence>
<evidence type="ECO:0000259" key="9">
    <source>
        <dbReference type="PROSITE" id="PS51352"/>
    </source>
</evidence>
<evidence type="ECO:0000256" key="3">
    <source>
        <dbReference type="ARBA" id="ARBA00022946"/>
    </source>
</evidence>
<dbReference type="PANTHER" id="PTHR13184">
    <property type="entry name" value="37S RIBOSOMAL PROTEIN S22"/>
    <property type="match status" value="1"/>
</dbReference>
<sequence>MSATVKIGSAAQWRQTVGSSSIVVADFYADWCGPCKMIAPVFESLSTKYSKPKKITFCKVDVDSQGEVAQQYGVRAMPTFLILHNGAVINTIQGANPPALTAAVDKAVKLAGGAVSGDAVFGSRGQRLGGAGVAAPGGARVTAVSRRLNWDLNSIINSIIAFVGLYFYSLFSLDPYKAAENSPFNKKNPPPKAPAPGQKGAARPAFKTMADLGTFQEPTKETPAPEAPKTEAEAESNVEDTETIVRQARQTFGQTLPPNYLSGEEYNLYVRLFGPPLRETKPEDVGLPYHGGSVSNGTPTHALLRETEAGELEAVEYAIENSTAAEEGESEVLETSDGVEGIVEEDLTPLSDTQIDYLNVTANNRREYAALRKLQRDFEAASLQAVEKAENMDEEETIEEEPQEEDEIDEDVYKPDARFAAEEGAQGYRTHPYTVMGEFGPNPSTVYLPKKHFVEPISELLRRTDTAHIKEAAERAFGGPGLPGSVATPGARRNLPQKGISIVAGQGRMSEIEADAYIATVLPGIYASVNSTLVEIRKRLGKDWVRGLLTREGGKGPRVLDVGAGGAGLLAWHEIQQAEWEVLRENKQVKGTPPVGKKMVIVGSDFLRHRISRFLQNTTFLPRLPDYLHSVTGAERRLDSNNKPVARKTFDVIIASHLLLPLDKPHKRKAMLDNLWAMLSPEGGVLIVMEKGHPRGFEAVADVRMRILDEFIIPPTPEPAAPAEIEAPSEHVRKRDPGMIVAPCTNHTKCPMYLTPGLSPGRKDFCHFSQRFIRPPFLQQVLGAAHRNHEDIKFSYLVVRRGTPSQGPVSRVPLHHGKEASDRAFAGYENTDRGFNPMSLPRNILPPLKRHGHVQLDLCTPAGAIERWVVPRSFSRQAYHDARKAQWGDLWALGAKTRTKRDIRLGKAGQDGAVITNPKDRGVRAQEQALGRKKAKVIELNVDPQHGLVGAHEKLTGTKGRIERRTKGGKKMRIKDLLEEAGIEKFQAEEEAEDQEFLRGGR</sequence>
<keyword evidence="11" id="KW-1185">Reference proteome</keyword>
<dbReference type="PANTHER" id="PTHR13184:SF5">
    <property type="entry name" value="METHYLTRANSFERASE-LIKE PROTEIN 17, MITOCHONDRIAL"/>
    <property type="match status" value="1"/>
</dbReference>
<accession>A0AAJ0MK69</accession>
<dbReference type="SUPFAM" id="SSF53335">
    <property type="entry name" value="S-adenosyl-L-methionine-dependent methyltransferases"/>
    <property type="match status" value="1"/>
</dbReference>
<evidence type="ECO:0000256" key="1">
    <source>
        <dbReference type="ARBA" id="ARBA00004173"/>
    </source>
</evidence>
<feature type="region of interest" description="Disordered" evidence="8">
    <location>
        <begin position="182"/>
        <end position="202"/>
    </location>
</feature>
<dbReference type="Pfam" id="PF09243">
    <property type="entry name" value="Rsm22"/>
    <property type="match status" value="1"/>
</dbReference>
<dbReference type="GO" id="GO:0003735">
    <property type="term" value="F:structural constituent of ribosome"/>
    <property type="evidence" value="ECO:0007669"/>
    <property type="project" value="TreeGrafter"/>
</dbReference>
<keyword evidence="6" id="KW-0496">Mitochondrion</keyword>
<gene>
    <name evidence="10" type="ORF">B0T25DRAFT_562281</name>
</gene>
<evidence type="ECO:0000256" key="4">
    <source>
        <dbReference type="ARBA" id="ARBA00023004"/>
    </source>
</evidence>
<comment type="caution">
    <text evidence="10">The sequence shown here is derived from an EMBL/GenBank/DDBJ whole genome shotgun (WGS) entry which is preliminary data.</text>
</comment>
<feature type="compositionally biased region" description="Acidic residues" evidence="8">
    <location>
        <begin position="392"/>
        <end position="409"/>
    </location>
</feature>
<dbReference type="AlphaFoldDB" id="A0AAJ0MK69"/>
<evidence type="ECO:0000256" key="5">
    <source>
        <dbReference type="ARBA" id="ARBA00023014"/>
    </source>
</evidence>
<dbReference type="GO" id="GO:0005763">
    <property type="term" value="C:mitochondrial small ribosomal subunit"/>
    <property type="evidence" value="ECO:0007669"/>
    <property type="project" value="TreeGrafter"/>
</dbReference>
<feature type="domain" description="Thioredoxin" evidence="9">
    <location>
        <begin position="1"/>
        <end position="109"/>
    </location>
</feature>
<keyword evidence="2" id="KW-0479">Metal-binding</keyword>
<organism evidence="10 11">
    <name type="scientific">Lasiosphaeria hispida</name>
    <dbReference type="NCBI Taxonomy" id="260671"/>
    <lineage>
        <taxon>Eukaryota</taxon>
        <taxon>Fungi</taxon>
        <taxon>Dikarya</taxon>
        <taxon>Ascomycota</taxon>
        <taxon>Pezizomycotina</taxon>
        <taxon>Sordariomycetes</taxon>
        <taxon>Sordariomycetidae</taxon>
        <taxon>Sordariales</taxon>
        <taxon>Lasiosphaeriaceae</taxon>
        <taxon>Lasiosphaeria</taxon>
    </lineage>
</organism>
<keyword evidence="5" id="KW-0411">Iron-sulfur</keyword>
<keyword evidence="4" id="KW-0408">Iron</keyword>
<dbReference type="Pfam" id="PF00085">
    <property type="entry name" value="Thioredoxin"/>
    <property type="match status" value="1"/>
</dbReference>
<dbReference type="GO" id="GO:0046872">
    <property type="term" value="F:metal ion binding"/>
    <property type="evidence" value="ECO:0007669"/>
    <property type="project" value="UniProtKB-KW"/>
</dbReference>
<dbReference type="InterPro" id="IPR017937">
    <property type="entry name" value="Thioredoxin_CS"/>
</dbReference>
<proteinExistence type="predicted"/>
<evidence type="ECO:0000256" key="8">
    <source>
        <dbReference type="SAM" id="MobiDB-lite"/>
    </source>
</evidence>
<evidence type="ECO:0000256" key="2">
    <source>
        <dbReference type="ARBA" id="ARBA00022723"/>
    </source>
</evidence>
<dbReference type="EMBL" id="JAUIQD010000001">
    <property type="protein sequence ID" value="KAK3363258.1"/>
    <property type="molecule type" value="Genomic_DNA"/>
</dbReference>
<dbReference type="PROSITE" id="PS51352">
    <property type="entry name" value="THIOREDOXIN_2"/>
    <property type="match status" value="1"/>
</dbReference>
<evidence type="ECO:0000256" key="6">
    <source>
        <dbReference type="ARBA" id="ARBA00023128"/>
    </source>
</evidence>
<dbReference type="GO" id="GO:0051536">
    <property type="term" value="F:iron-sulfur cluster binding"/>
    <property type="evidence" value="ECO:0007669"/>
    <property type="project" value="UniProtKB-KW"/>
</dbReference>
<protein>
    <submittedName>
        <fullName evidence="10">37S ribosomal protein rsm22</fullName>
    </submittedName>
</protein>
<keyword evidence="10" id="KW-0689">Ribosomal protein</keyword>
<dbReference type="SUPFAM" id="SSF52833">
    <property type="entry name" value="Thioredoxin-like"/>
    <property type="match status" value="1"/>
</dbReference>
<name>A0AAJ0MK69_9PEZI</name>
<dbReference type="InterPro" id="IPR036249">
    <property type="entry name" value="Thioredoxin-like_sf"/>
</dbReference>
<dbReference type="InterPro" id="IPR015324">
    <property type="entry name" value="Ribosomal_Rsm22-like"/>
</dbReference>
<dbReference type="CDD" id="cd02947">
    <property type="entry name" value="TRX_family"/>
    <property type="match status" value="1"/>
</dbReference>
<feature type="region of interest" description="Disordered" evidence="8">
    <location>
        <begin position="215"/>
        <end position="240"/>
    </location>
</feature>
<dbReference type="PROSITE" id="PS00194">
    <property type="entry name" value="THIOREDOXIN_1"/>
    <property type="match status" value="1"/>
</dbReference>
<comment type="function">
    <text evidence="7">Mitochondrial ribosome (mitoribosome) assembly factor. Binds at the interface of the head and body domains of the mitochondrial small ribosomal subunit (mt-SSU), occluding the mRNA channel and preventing compaction of the head domain towards the body. Probable inactive methyltransferase: retains the characteristic folding and ability to bind S-adenosyl-L-methionine, but it probably lost its methyltransferase activity.</text>
</comment>